<protein>
    <submittedName>
        <fullName evidence="2">Uncharacterized protein</fullName>
    </submittedName>
</protein>
<keyword evidence="3" id="KW-1185">Reference proteome</keyword>
<dbReference type="EMBL" id="LSRX01000671">
    <property type="protein sequence ID" value="OLP91318.1"/>
    <property type="molecule type" value="Genomic_DNA"/>
</dbReference>
<comment type="caution">
    <text evidence="2">The sequence shown here is derived from an EMBL/GenBank/DDBJ whole genome shotgun (WGS) entry which is preliminary data.</text>
</comment>
<feature type="region of interest" description="Disordered" evidence="1">
    <location>
        <begin position="661"/>
        <end position="681"/>
    </location>
</feature>
<feature type="region of interest" description="Disordered" evidence="1">
    <location>
        <begin position="928"/>
        <end position="951"/>
    </location>
</feature>
<sequence>MESGGRCPARIPTARGLGRAKTRTSVRESATISARLPGSDATTWCVLATHASCGDTRVVSTPSCTPPYRGDRRRHHGDTGEMHTVGQFAIVREALARHANIQVHLGKTRAWNSAGEEPPGLLEVLPPQDPENPCWTGNWALPAAEQGVVVLGSPVGSRDFIAAKLAQRLQEQDRLLSRIPRVPELQSAWLLLLYCAAPRSTYLLRTLPLADTAVFAAEHDAAIRRCLATLLAGGDGDMPLPDLSYRRAQLPLSMGGLGLGSAERLRHAAYWSSWADTVRALRKHQPGVLAALLRPLQDASANGTPPSTRAAEQAARFLRSEGFSAPTWARLLEEDAAAPAPRTTRSAPGARPGWQRAASKALDKRALEMLFNDIDPTSRALLLSQAGDAASCAFTALPTSADTRVPDAEYRVMLLRRLCLPLPLAPKRCPCGGRLDEYGDHRSACAQVGVLARRAGPLERAAARICKEAGARVASHVALRDLNLDVPAGDGRRIEVVANGLPIWQGAQIAVDATIVSPVRRDGQPRPRADHQPGLALDQAVDRKHRAYPELRQARRCRLVVFGVEVGGRVSRSTLTFLRLLARARARQRAPWCAAAARQALNQRWKAQAAFAALRAHACSLLELPIAGPSDPSDDQEVPLGERKSSEQRGYLRGFQGEFRRAGPCSEDASGERSGESSKAAEEASSSCNKYRWQKPSTAWDTLPATSVVKLGLVLNERTRLFSMKQVVPTREFKVNGEQRADCALQCLSHAACKERFKGRHCEDVAQQRGFSVDIGCTAKGQGEQTCSKGTGGRKGEQGRPAGSEARNAGTAGGSRGGPRAEAREKSDKGSSFNAPAATELEDDKLASRRLSELWVGALLGFARDCERRPEQCQLQVARPPERKSVSNDFKAALILPGGINIEVSKPDVEGNSGSGLSAEDMLRGGRRTGHTVAGSGNTLQLGDQVKGSRPHWDTAGGKLLREHPDPCGSFRARFPAIRDMLHHVNGALAPGARAPAVVRANGLTGDLAPGEHAGIGAKSCRSAALPAVRKVELQLSTSWEGNGRLGTAAAKAEYAERGSCSDEKRLARARAMHLLLPRLWERLLVPWAWGDPHRLRWIAIHFAETACELSNLLAARSNHAPQVLRQILSRMA</sequence>
<evidence type="ECO:0000256" key="1">
    <source>
        <dbReference type="SAM" id="MobiDB-lite"/>
    </source>
</evidence>
<feature type="region of interest" description="Disordered" evidence="1">
    <location>
        <begin position="781"/>
        <end position="838"/>
    </location>
</feature>
<feature type="compositionally biased region" description="Basic and acidic residues" evidence="1">
    <location>
        <begin position="819"/>
        <end position="829"/>
    </location>
</feature>
<feature type="region of interest" description="Disordered" evidence="1">
    <location>
        <begin position="627"/>
        <end position="646"/>
    </location>
</feature>
<dbReference type="AlphaFoldDB" id="A0A1Q9D854"/>
<feature type="region of interest" description="Disordered" evidence="1">
    <location>
        <begin position="1"/>
        <end position="31"/>
    </location>
</feature>
<accession>A0A1Q9D854</accession>
<evidence type="ECO:0000313" key="3">
    <source>
        <dbReference type="Proteomes" id="UP000186817"/>
    </source>
</evidence>
<organism evidence="2 3">
    <name type="scientific">Symbiodinium microadriaticum</name>
    <name type="common">Dinoflagellate</name>
    <name type="synonym">Zooxanthella microadriatica</name>
    <dbReference type="NCBI Taxonomy" id="2951"/>
    <lineage>
        <taxon>Eukaryota</taxon>
        <taxon>Sar</taxon>
        <taxon>Alveolata</taxon>
        <taxon>Dinophyceae</taxon>
        <taxon>Suessiales</taxon>
        <taxon>Symbiodiniaceae</taxon>
        <taxon>Symbiodinium</taxon>
    </lineage>
</organism>
<dbReference type="OrthoDB" id="449453at2759"/>
<evidence type="ECO:0000313" key="2">
    <source>
        <dbReference type="EMBL" id="OLP91318.1"/>
    </source>
</evidence>
<feature type="region of interest" description="Disordered" evidence="1">
    <location>
        <begin position="335"/>
        <end position="355"/>
    </location>
</feature>
<feature type="compositionally biased region" description="Basic and acidic residues" evidence="1">
    <location>
        <begin position="670"/>
        <end position="681"/>
    </location>
</feature>
<reference evidence="2 3" key="1">
    <citation type="submission" date="2016-02" db="EMBL/GenBank/DDBJ databases">
        <title>Genome analysis of coral dinoflagellate symbionts highlights evolutionary adaptations to a symbiotic lifestyle.</title>
        <authorList>
            <person name="Aranda M."/>
            <person name="Li Y."/>
            <person name="Liew Y.J."/>
            <person name="Baumgarten S."/>
            <person name="Simakov O."/>
            <person name="Wilson M."/>
            <person name="Piel J."/>
            <person name="Ashoor H."/>
            <person name="Bougouffa S."/>
            <person name="Bajic V.B."/>
            <person name="Ryu T."/>
            <person name="Ravasi T."/>
            <person name="Bayer T."/>
            <person name="Micklem G."/>
            <person name="Kim H."/>
            <person name="Bhak J."/>
            <person name="Lajeunesse T.C."/>
            <person name="Voolstra C.R."/>
        </authorList>
    </citation>
    <scope>NUCLEOTIDE SEQUENCE [LARGE SCALE GENOMIC DNA]</scope>
    <source>
        <strain evidence="2 3">CCMP2467</strain>
    </source>
</reference>
<name>A0A1Q9D854_SYMMI</name>
<proteinExistence type="predicted"/>
<feature type="compositionally biased region" description="Low complexity" evidence="1">
    <location>
        <begin position="337"/>
        <end position="352"/>
    </location>
</feature>
<gene>
    <name evidence="2" type="ORF">AK812_SmicGene26999</name>
</gene>
<dbReference type="Proteomes" id="UP000186817">
    <property type="component" value="Unassembled WGS sequence"/>
</dbReference>